<accession>A0AAD5JZ92</accession>
<reference evidence="2" key="2">
    <citation type="submission" date="2023-02" db="EMBL/GenBank/DDBJ databases">
        <authorList>
            <consortium name="DOE Joint Genome Institute"/>
            <person name="Mondo S.J."/>
            <person name="Chang Y."/>
            <person name="Wang Y."/>
            <person name="Ahrendt S."/>
            <person name="Andreopoulos W."/>
            <person name="Barry K."/>
            <person name="Beard J."/>
            <person name="Benny G.L."/>
            <person name="Blankenship S."/>
            <person name="Bonito G."/>
            <person name="Cuomo C."/>
            <person name="Desiro A."/>
            <person name="Gervers K.A."/>
            <person name="Hundley H."/>
            <person name="Kuo A."/>
            <person name="LaButti K."/>
            <person name="Lang B.F."/>
            <person name="Lipzen A."/>
            <person name="O'Donnell K."/>
            <person name="Pangilinan J."/>
            <person name="Reynolds N."/>
            <person name="Sandor L."/>
            <person name="Smith M.W."/>
            <person name="Tsang A."/>
            <person name="Grigoriev I.V."/>
            <person name="Stajich J.E."/>
            <person name="Spatafora J.W."/>
        </authorList>
    </citation>
    <scope>NUCLEOTIDE SEQUENCE</scope>
    <source>
        <strain evidence="2">RSA 2281</strain>
    </source>
</reference>
<feature type="signal peptide" evidence="1">
    <location>
        <begin position="1"/>
        <end position="24"/>
    </location>
</feature>
<dbReference type="AlphaFoldDB" id="A0AAD5JZ92"/>
<protein>
    <recommendedName>
        <fullName evidence="4">Secreted protein</fullName>
    </recommendedName>
</protein>
<keyword evidence="3" id="KW-1185">Reference proteome</keyword>
<feature type="chain" id="PRO_5042023252" description="Secreted protein" evidence="1">
    <location>
        <begin position="25"/>
        <end position="106"/>
    </location>
</feature>
<dbReference type="EMBL" id="JAIXMP010000041">
    <property type="protein sequence ID" value="KAI9247672.1"/>
    <property type="molecule type" value="Genomic_DNA"/>
</dbReference>
<evidence type="ECO:0008006" key="4">
    <source>
        <dbReference type="Google" id="ProtNLM"/>
    </source>
</evidence>
<gene>
    <name evidence="2" type="ORF">BDA99DRAFT_542807</name>
</gene>
<evidence type="ECO:0000256" key="1">
    <source>
        <dbReference type="SAM" id="SignalP"/>
    </source>
</evidence>
<proteinExistence type="predicted"/>
<comment type="caution">
    <text evidence="2">The sequence shown here is derived from an EMBL/GenBank/DDBJ whole genome shotgun (WGS) entry which is preliminary data.</text>
</comment>
<evidence type="ECO:0000313" key="3">
    <source>
        <dbReference type="Proteomes" id="UP001209540"/>
    </source>
</evidence>
<name>A0AAD5JZ92_9FUNG</name>
<dbReference type="Proteomes" id="UP001209540">
    <property type="component" value="Unassembled WGS sequence"/>
</dbReference>
<keyword evidence="1" id="KW-0732">Signal</keyword>
<sequence>MLLRSFFFLQVVQTLLYLRQGFSAFRTIVTKLVIQTRTNNLKRINMVASINAKMSGETCQSSSHYTCMAIVIRTSFALPFKLVFRLFHVSFWSFHNSNRKLIRYMH</sequence>
<organism evidence="2 3">
    <name type="scientific">Phascolomyces articulosus</name>
    <dbReference type="NCBI Taxonomy" id="60185"/>
    <lineage>
        <taxon>Eukaryota</taxon>
        <taxon>Fungi</taxon>
        <taxon>Fungi incertae sedis</taxon>
        <taxon>Mucoromycota</taxon>
        <taxon>Mucoromycotina</taxon>
        <taxon>Mucoromycetes</taxon>
        <taxon>Mucorales</taxon>
        <taxon>Lichtheimiaceae</taxon>
        <taxon>Phascolomyces</taxon>
    </lineage>
</organism>
<reference evidence="2" key="1">
    <citation type="journal article" date="2022" name="IScience">
        <title>Evolution of zygomycete secretomes and the origins of terrestrial fungal ecologies.</title>
        <authorList>
            <person name="Chang Y."/>
            <person name="Wang Y."/>
            <person name="Mondo S."/>
            <person name="Ahrendt S."/>
            <person name="Andreopoulos W."/>
            <person name="Barry K."/>
            <person name="Beard J."/>
            <person name="Benny G.L."/>
            <person name="Blankenship S."/>
            <person name="Bonito G."/>
            <person name="Cuomo C."/>
            <person name="Desiro A."/>
            <person name="Gervers K.A."/>
            <person name="Hundley H."/>
            <person name="Kuo A."/>
            <person name="LaButti K."/>
            <person name="Lang B.F."/>
            <person name="Lipzen A."/>
            <person name="O'Donnell K."/>
            <person name="Pangilinan J."/>
            <person name="Reynolds N."/>
            <person name="Sandor L."/>
            <person name="Smith M.E."/>
            <person name="Tsang A."/>
            <person name="Grigoriev I.V."/>
            <person name="Stajich J.E."/>
            <person name="Spatafora J.W."/>
        </authorList>
    </citation>
    <scope>NUCLEOTIDE SEQUENCE</scope>
    <source>
        <strain evidence="2">RSA 2281</strain>
    </source>
</reference>
<evidence type="ECO:0000313" key="2">
    <source>
        <dbReference type="EMBL" id="KAI9247672.1"/>
    </source>
</evidence>